<keyword evidence="7" id="KW-0436">Ligase</keyword>
<reference evidence="7" key="1">
    <citation type="submission" date="2021-11" db="EMBL/GenBank/DDBJ databases">
        <title>Genome sequence.</title>
        <authorList>
            <person name="Sun Q."/>
        </authorList>
    </citation>
    <scope>NUCLEOTIDE SEQUENCE</scope>
    <source>
        <strain evidence="7">JC740</strain>
    </source>
</reference>
<dbReference type="GO" id="GO:0016874">
    <property type="term" value="F:ligase activity"/>
    <property type="evidence" value="ECO:0007669"/>
    <property type="project" value="UniProtKB-KW"/>
</dbReference>
<evidence type="ECO:0000256" key="2">
    <source>
        <dbReference type="ARBA" id="ARBA00022692"/>
    </source>
</evidence>
<dbReference type="RefSeq" id="WP_230272211.1">
    <property type="nucleotide sequence ID" value="NZ_JAJKFW010000012.1"/>
</dbReference>
<comment type="subcellular location">
    <subcellularLocation>
        <location evidence="1">Membrane</location>
        <topology evidence="1">Multi-pass membrane protein</topology>
    </subcellularLocation>
</comment>
<feature type="transmembrane region" description="Helical" evidence="5">
    <location>
        <begin position="159"/>
        <end position="178"/>
    </location>
</feature>
<keyword evidence="2 5" id="KW-0812">Transmembrane</keyword>
<keyword evidence="4 5" id="KW-0472">Membrane</keyword>
<protein>
    <submittedName>
        <fullName evidence="7">O-antigen ligase family protein</fullName>
    </submittedName>
</protein>
<dbReference type="EMBL" id="JAJKFW010000012">
    <property type="protein sequence ID" value="MCC9641796.1"/>
    <property type="molecule type" value="Genomic_DNA"/>
</dbReference>
<dbReference type="PANTHER" id="PTHR37422:SF13">
    <property type="entry name" value="LIPOPOLYSACCHARIDE BIOSYNTHESIS PROTEIN PA4999-RELATED"/>
    <property type="match status" value="1"/>
</dbReference>
<feature type="transmembrane region" description="Helical" evidence="5">
    <location>
        <begin position="277"/>
        <end position="297"/>
    </location>
</feature>
<keyword evidence="3 5" id="KW-1133">Transmembrane helix</keyword>
<feature type="transmembrane region" description="Helical" evidence="5">
    <location>
        <begin position="419"/>
        <end position="436"/>
    </location>
</feature>
<gene>
    <name evidence="7" type="ORF">LOC71_05880</name>
</gene>
<feature type="transmembrane region" description="Helical" evidence="5">
    <location>
        <begin position="364"/>
        <end position="389"/>
    </location>
</feature>
<proteinExistence type="predicted"/>
<feature type="transmembrane region" description="Helical" evidence="5">
    <location>
        <begin position="105"/>
        <end position="126"/>
    </location>
</feature>
<dbReference type="Proteomes" id="UP001430306">
    <property type="component" value="Unassembled WGS sequence"/>
</dbReference>
<evidence type="ECO:0000256" key="5">
    <source>
        <dbReference type="SAM" id="Phobius"/>
    </source>
</evidence>
<comment type="caution">
    <text evidence="7">The sequence shown here is derived from an EMBL/GenBank/DDBJ whole genome shotgun (WGS) entry which is preliminary data.</text>
</comment>
<feature type="transmembrane region" description="Helical" evidence="5">
    <location>
        <begin position="205"/>
        <end position="223"/>
    </location>
</feature>
<evidence type="ECO:0000256" key="1">
    <source>
        <dbReference type="ARBA" id="ARBA00004141"/>
    </source>
</evidence>
<feature type="transmembrane region" description="Helical" evidence="5">
    <location>
        <begin position="132"/>
        <end position="152"/>
    </location>
</feature>
<dbReference type="Pfam" id="PF04932">
    <property type="entry name" value="Wzy_C"/>
    <property type="match status" value="1"/>
</dbReference>
<feature type="domain" description="O-antigen ligase-related" evidence="6">
    <location>
        <begin position="238"/>
        <end position="380"/>
    </location>
</feature>
<name>A0ABS8NE12_9BACT</name>
<evidence type="ECO:0000313" key="7">
    <source>
        <dbReference type="EMBL" id="MCC9641796.1"/>
    </source>
</evidence>
<keyword evidence="8" id="KW-1185">Reference proteome</keyword>
<evidence type="ECO:0000259" key="6">
    <source>
        <dbReference type="Pfam" id="PF04932"/>
    </source>
</evidence>
<evidence type="ECO:0000256" key="3">
    <source>
        <dbReference type="ARBA" id="ARBA00022989"/>
    </source>
</evidence>
<dbReference type="PANTHER" id="PTHR37422">
    <property type="entry name" value="TEICHURONIC ACID BIOSYNTHESIS PROTEIN TUAE"/>
    <property type="match status" value="1"/>
</dbReference>
<evidence type="ECO:0000256" key="4">
    <source>
        <dbReference type="ARBA" id="ARBA00023136"/>
    </source>
</evidence>
<evidence type="ECO:0000313" key="8">
    <source>
        <dbReference type="Proteomes" id="UP001430306"/>
    </source>
</evidence>
<feature type="transmembrane region" description="Helical" evidence="5">
    <location>
        <begin position="35"/>
        <end position="53"/>
    </location>
</feature>
<dbReference type="InterPro" id="IPR051533">
    <property type="entry name" value="WaaL-like"/>
</dbReference>
<dbReference type="InterPro" id="IPR007016">
    <property type="entry name" value="O-antigen_ligase-rel_domated"/>
</dbReference>
<feature type="transmembrane region" description="Helical" evidence="5">
    <location>
        <begin position="235"/>
        <end position="265"/>
    </location>
</feature>
<feature type="transmembrane region" description="Helical" evidence="5">
    <location>
        <begin position="73"/>
        <end position="93"/>
    </location>
</feature>
<sequence>MSRMVVNETAFDEMNRELVESTPAPESSTGVLQGLFALAIPLLLILAAALNPLDQSDATPAGSAGAGLTSEVALKLLLAANVGLVALAGWLLCPPVRQRLARFPGSVLVMLGVVLLGTSVVAYTPAANVSRAASLINGFYIVFAAVALHFLTLQQTIRCVLIGLVIHLVAAWALYWMGGDTAVYEEEFSQTLIVERMGSTAHPNSLGRIATLAIVTCLSLWRIRTRPMRPFDFMSLGFVFVIAAATILETMSRTAAVACAASVLAIMSDRLSNRRGLALSLLAAMTICLIVLSIGLLSEGSDVGSRVVAVGTKTGDVDELTSATGRTEIWAEAIRLIAHRPLTGWGLNSSPLLMEDYSHHTHNLLLHAFFSAGLFAGLCMAVLIGWTIYHGFTVVDPLFRGIAAYICVSGLFEDTAFETFPFASTLLWLLVLLAAADQRATDQRTADLATDADANEDEELVQTHVTGIMQPRIAPPGITQSNP</sequence>
<organism evidence="7 8">
    <name type="scientific">Rhodopirellula halodulae</name>
    <dbReference type="NCBI Taxonomy" id="2894198"/>
    <lineage>
        <taxon>Bacteria</taxon>
        <taxon>Pseudomonadati</taxon>
        <taxon>Planctomycetota</taxon>
        <taxon>Planctomycetia</taxon>
        <taxon>Pirellulales</taxon>
        <taxon>Pirellulaceae</taxon>
        <taxon>Rhodopirellula</taxon>
    </lineage>
</organism>
<accession>A0ABS8NE12</accession>